<sequence>MHIWAGSGSSSNGKETIRRRARTPQKTIRGLKKRKSSASIGSGMDGSCSNGEVGNPSLSPGPSPRKDSGIDCVMAFEAESGDSIHTYDVEEDMVKPLNVGSLDSDSGRLDTIGRIEDGLKKLRDRKLDKDLHDEVQVLSTSRKSKGRGVPLKELDHAKENGADDFSSSLSGLSRMMGSNKRIFGASRGREERQAATTIKDPDGNVLNTKSSLCTKQMISKEIPQSDTTEMIQDNPQHPTLIRGKNGPEKFFSTKEVPGYGRPNEYRCPGVAQGNLPILSTAGHSKTSSSESENDMERIFSEKHEQISEPESTDGQLSCEDSVSVIESVSDSERGDKAEGIFSVRCEDVFGPEITDEHVGDECSTPDIKSFHASEGGNESERAFSMSCEKVPEVNMDGHLRDECSTIHFKSFHNALDISQEKVHRNASIIGFSLRVPELVREARQTLFTSAHSHKTDVQSPSQESMGEITSLREIEFCASGLRNRSAGGDENSNLEPNIDDSPQIMHGRAIASVEGFPGNLGSSMSLSVMDSFVTGDVVESSVDVNVDGEVNATANDDGRISHFRGSTASSLEYPLRKFKSHSPRTENNEDSPGFKDTRQDSVERDIKNSEAFSPVHQDILTSMTPKHSIHYSLRGKPDKFRESHYGTLLKPIFWTSHEDGRNLSQEGVPTERKPSRYPGKKRAFSQPSGPCPVSRSEQNFYSSIESDCAKNFDGHGSEEWLLGSEGCSESQEEMQKFCMKNPQGVVVNNWNVREEMDLNTKGENDEDGRQGQSGGNLCRPTGMSEGRFGEAPTTICHSIPQIDGQNSPPLLAVDSLVEPTRSPSPRKRLQKVNRSKSPSSANKSSSSSLGKIFQNSRIEGMEGEIRDLRMEVGELKRMIDDLDRELKEVRVREESGCEKVEYLGNQMEEVWGTLYGKGWEDWWRDASDDLLKRKDVEFYEVGLTIPTSSKSESKSKIAMNDDGNEFENEEFMSLDTPISLEQQPSKKFAIDGYMKTTEDRIIKKLLELESHLADDRRTPDEEMGRLERGIGSPQSEIKVVGAGGMSCEDRSRKEGEGDFGKMRKEDGNESSSWRVTEDKDSREDNGDELALKKVLDSWLRINPDWNQEKV</sequence>
<dbReference type="AlphaFoldDB" id="A0A8H2VRQ8"/>
<feature type="compositionally biased region" description="Basic and acidic residues" evidence="2">
    <location>
        <begin position="1047"/>
        <end position="1067"/>
    </location>
</feature>
<dbReference type="EMBL" id="CAJHIA010000009">
    <property type="protein sequence ID" value="CAD6443165.1"/>
    <property type="molecule type" value="Genomic_DNA"/>
</dbReference>
<feature type="coiled-coil region" evidence="1">
    <location>
        <begin position="858"/>
        <end position="892"/>
    </location>
</feature>
<proteinExistence type="predicted"/>
<feature type="compositionally biased region" description="Basic and acidic residues" evidence="2">
    <location>
        <begin position="1075"/>
        <end position="1086"/>
    </location>
</feature>
<feature type="region of interest" description="Disordered" evidence="2">
    <location>
        <begin position="659"/>
        <end position="696"/>
    </location>
</feature>
<feature type="compositionally biased region" description="Low complexity" evidence="2">
    <location>
        <begin position="835"/>
        <end position="848"/>
    </location>
</feature>
<feature type="compositionally biased region" description="Polar residues" evidence="2">
    <location>
        <begin position="47"/>
        <end position="60"/>
    </location>
</feature>
<feature type="region of interest" description="Disordered" evidence="2">
    <location>
        <begin position="817"/>
        <end position="850"/>
    </location>
</feature>
<feature type="compositionally biased region" description="Polar residues" evidence="2">
    <location>
        <begin position="221"/>
        <end position="237"/>
    </location>
</feature>
<feature type="compositionally biased region" description="Basic and acidic residues" evidence="2">
    <location>
        <begin position="583"/>
        <end position="600"/>
    </location>
</feature>
<dbReference type="Proteomes" id="UP000624404">
    <property type="component" value="Unassembled WGS sequence"/>
</dbReference>
<keyword evidence="4" id="KW-1185">Reference proteome</keyword>
<feature type="region of interest" description="Disordered" evidence="2">
    <location>
        <begin position="221"/>
        <end position="248"/>
    </location>
</feature>
<feature type="compositionally biased region" description="Basic and acidic residues" evidence="2">
    <location>
        <begin position="1013"/>
        <end position="1028"/>
    </location>
</feature>
<evidence type="ECO:0000313" key="4">
    <source>
        <dbReference type="Proteomes" id="UP000624404"/>
    </source>
</evidence>
<gene>
    <name evidence="3" type="ORF">SCLTRI_LOCUS2957</name>
</gene>
<feature type="region of interest" description="Disordered" evidence="2">
    <location>
        <begin position="1"/>
        <end position="69"/>
    </location>
</feature>
<accession>A0A8H2VRQ8</accession>
<feature type="region of interest" description="Disordered" evidence="2">
    <location>
        <begin position="574"/>
        <end position="600"/>
    </location>
</feature>
<dbReference type="OrthoDB" id="3559138at2759"/>
<feature type="compositionally biased region" description="Basic residues" evidence="2">
    <location>
        <begin position="824"/>
        <end position="834"/>
    </location>
</feature>
<feature type="region of interest" description="Disordered" evidence="2">
    <location>
        <begin position="759"/>
        <end position="791"/>
    </location>
</feature>
<feature type="region of interest" description="Disordered" evidence="2">
    <location>
        <begin position="1013"/>
        <end position="1086"/>
    </location>
</feature>
<reference evidence="3" key="1">
    <citation type="submission" date="2020-10" db="EMBL/GenBank/DDBJ databases">
        <authorList>
            <person name="Kusch S."/>
        </authorList>
    </citation>
    <scope>NUCLEOTIDE SEQUENCE</scope>
    <source>
        <strain evidence="3">SwB9</strain>
    </source>
</reference>
<feature type="compositionally biased region" description="Basic and acidic residues" evidence="2">
    <location>
        <begin position="759"/>
        <end position="769"/>
    </location>
</feature>
<keyword evidence="1" id="KW-0175">Coiled coil</keyword>
<organism evidence="3 4">
    <name type="scientific">Sclerotinia trifoliorum</name>
    <dbReference type="NCBI Taxonomy" id="28548"/>
    <lineage>
        <taxon>Eukaryota</taxon>
        <taxon>Fungi</taxon>
        <taxon>Dikarya</taxon>
        <taxon>Ascomycota</taxon>
        <taxon>Pezizomycotina</taxon>
        <taxon>Leotiomycetes</taxon>
        <taxon>Helotiales</taxon>
        <taxon>Sclerotiniaceae</taxon>
        <taxon>Sclerotinia</taxon>
    </lineage>
</organism>
<name>A0A8H2VRQ8_9HELO</name>
<evidence type="ECO:0000313" key="3">
    <source>
        <dbReference type="EMBL" id="CAD6443165.1"/>
    </source>
</evidence>
<comment type="caution">
    <text evidence="3">The sequence shown here is derived from an EMBL/GenBank/DDBJ whole genome shotgun (WGS) entry which is preliminary data.</text>
</comment>
<protein>
    <submittedName>
        <fullName evidence="3">3076389e-f5e5-40ac-a6ec-fc33129d5a74</fullName>
    </submittedName>
</protein>
<feature type="compositionally biased region" description="Basic residues" evidence="2">
    <location>
        <begin position="17"/>
        <end position="36"/>
    </location>
</feature>
<evidence type="ECO:0000256" key="1">
    <source>
        <dbReference type="SAM" id="Coils"/>
    </source>
</evidence>
<evidence type="ECO:0000256" key="2">
    <source>
        <dbReference type="SAM" id="MobiDB-lite"/>
    </source>
</evidence>